<feature type="compositionally biased region" description="Basic residues" evidence="1">
    <location>
        <begin position="47"/>
        <end position="72"/>
    </location>
</feature>
<feature type="compositionally biased region" description="Basic residues" evidence="1">
    <location>
        <begin position="651"/>
        <end position="661"/>
    </location>
</feature>
<protein>
    <submittedName>
        <fullName evidence="2">Uncharacterized protein</fullName>
    </submittedName>
</protein>
<name>A0A9P0DLA2_PHYSR</name>
<accession>A0A9P0DLA2</accession>
<dbReference type="Proteomes" id="UP001153712">
    <property type="component" value="Chromosome 13"/>
</dbReference>
<feature type="compositionally biased region" description="Basic and acidic residues" evidence="1">
    <location>
        <begin position="356"/>
        <end position="370"/>
    </location>
</feature>
<sequence>MNKIPASDEDDDIESLRLAALQSLKKKNSFPEFPDSSSRNPDVTPHFRGKPGRNKWGRFGAHQRPKTGHFNRQRNTNLIPITPIASDASEDSRKATDNEPQKEEECSKFNRYDKSDKSDSESETEEEKKSRPGALKKSDSLEALMQELDEVIIGKTGEEDTKGETDEVKPTEQSPEDNDSVNANKNKEESSKPIDANAGKPNETEQQPVKTYPRRPFRGRSPNNRFYPKPRRTFPPPNNFVPMVPPYFRDDFRPLPMPYNRPLSPLAINVESLATVTMAPLSPRSARFVLENRAIIERRKRRSYSRSPSYSPSPPPRRFRRSVSPRRLSRSPRRKRSLSPRRRSPSPKKPIPASKPKIEEPKEPKEAKVQEEEETKVLDPVLLARKRKFESNEIKKKEGIIRLKPKECNETKDVKEEQIDDDLEFQELEKLLNDDHRSEETKVVDIFSDEESDSDNEGRFKTKRHREKGPAPVVSFAKLLDGPKLDVDPEPLPDSSTARKSAKRSGERARTRDAGRTKRQKITFEEKPERKREKVKMAEEPKKAEEIEPIESTTIEEVEIDESGDEENAVVKEGDLRAQLSRKRAEKLCKIPAEEVSTRILKFALEGAGFKKTKKKSKKKSVIEGKLPIHLRLGVNNGSKKEQEVPEGGTKAKKKSKKKGKSRDVSEQV</sequence>
<feature type="region of interest" description="Disordered" evidence="1">
    <location>
        <begin position="300"/>
        <end position="377"/>
    </location>
</feature>
<feature type="compositionally biased region" description="Basic and acidic residues" evidence="1">
    <location>
        <begin position="90"/>
        <end position="140"/>
    </location>
</feature>
<feature type="compositionally biased region" description="Basic and acidic residues" evidence="1">
    <location>
        <begin position="504"/>
        <end position="546"/>
    </location>
</feature>
<feature type="region of interest" description="Disordered" evidence="1">
    <location>
        <begin position="25"/>
        <end position="240"/>
    </location>
</feature>
<keyword evidence="3" id="KW-1185">Reference proteome</keyword>
<organism evidence="2 3">
    <name type="scientific">Phyllotreta striolata</name>
    <name type="common">Striped flea beetle</name>
    <name type="synonym">Crioceris striolata</name>
    <dbReference type="NCBI Taxonomy" id="444603"/>
    <lineage>
        <taxon>Eukaryota</taxon>
        <taxon>Metazoa</taxon>
        <taxon>Ecdysozoa</taxon>
        <taxon>Arthropoda</taxon>
        <taxon>Hexapoda</taxon>
        <taxon>Insecta</taxon>
        <taxon>Pterygota</taxon>
        <taxon>Neoptera</taxon>
        <taxon>Endopterygota</taxon>
        <taxon>Coleoptera</taxon>
        <taxon>Polyphaga</taxon>
        <taxon>Cucujiformia</taxon>
        <taxon>Chrysomeloidea</taxon>
        <taxon>Chrysomelidae</taxon>
        <taxon>Galerucinae</taxon>
        <taxon>Alticini</taxon>
        <taxon>Phyllotreta</taxon>
    </lineage>
</organism>
<evidence type="ECO:0000256" key="1">
    <source>
        <dbReference type="SAM" id="MobiDB-lite"/>
    </source>
</evidence>
<dbReference type="OrthoDB" id="6780119at2759"/>
<evidence type="ECO:0000313" key="3">
    <source>
        <dbReference type="Proteomes" id="UP001153712"/>
    </source>
</evidence>
<reference evidence="2" key="1">
    <citation type="submission" date="2022-01" db="EMBL/GenBank/DDBJ databases">
        <authorList>
            <person name="King R."/>
        </authorList>
    </citation>
    <scope>NUCLEOTIDE SEQUENCE</scope>
</reference>
<proteinExistence type="predicted"/>
<gene>
    <name evidence="2" type="ORF">PHYEVI_LOCUS3451</name>
</gene>
<dbReference type="EMBL" id="OU900106">
    <property type="protein sequence ID" value="CAH1164516.1"/>
    <property type="molecule type" value="Genomic_DNA"/>
</dbReference>
<feature type="region of interest" description="Disordered" evidence="1">
    <location>
        <begin position="631"/>
        <end position="669"/>
    </location>
</feature>
<dbReference type="AlphaFoldDB" id="A0A9P0DLA2"/>
<feature type="compositionally biased region" description="Basic and acidic residues" evidence="1">
    <location>
        <begin position="156"/>
        <end position="170"/>
    </location>
</feature>
<feature type="region of interest" description="Disordered" evidence="1">
    <location>
        <begin position="442"/>
        <end position="546"/>
    </location>
</feature>
<evidence type="ECO:0000313" key="2">
    <source>
        <dbReference type="EMBL" id="CAH1164516.1"/>
    </source>
</evidence>
<feature type="compositionally biased region" description="Basic residues" evidence="1">
    <location>
        <begin position="317"/>
        <end position="346"/>
    </location>
</feature>